<evidence type="ECO:0000256" key="1">
    <source>
        <dbReference type="ARBA" id="ARBA00008455"/>
    </source>
</evidence>
<dbReference type="SUPFAM" id="SSF54001">
    <property type="entry name" value="Cysteine proteinases"/>
    <property type="match status" value="1"/>
</dbReference>
<accession>A0A7D7QSN8</accession>
<dbReference type="GO" id="GO:0006508">
    <property type="term" value="P:proteolysis"/>
    <property type="evidence" value="ECO:0007669"/>
    <property type="project" value="InterPro"/>
</dbReference>
<dbReference type="EMBL" id="CP059472">
    <property type="protein sequence ID" value="QMS98568.1"/>
    <property type="molecule type" value="Genomic_DNA"/>
</dbReference>
<dbReference type="EMBL" id="JACEUX010000001">
    <property type="protein sequence ID" value="MBA5246041.1"/>
    <property type="molecule type" value="Genomic_DNA"/>
</dbReference>
<dbReference type="SMART" id="SM00645">
    <property type="entry name" value="Pept_C1"/>
    <property type="match status" value="1"/>
</dbReference>
<dbReference type="Gene3D" id="3.90.70.10">
    <property type="entry name" value="Cysteine proteinases"/>
    <property type="match status" value="1"/>
</dbReference>
<evidence type="ECO:0000313" key="4">
    <source>
        <dbReference type="EMBL" id="QMS98568.1"/>
    </source>
</evidence>
<dbReference type="InterPro" id="IPR025660">
    <property type="entry name" value="Pept_his_AS"/>
</dbReference>
<evidence type="ECO:0000313" key="6">
    <source>
        <dbReference type="Proteomes" id="UP000539710"/>
    </source>
</evidence>
<reference evidence="6" key="2">
    <citation type="submission" date="2020-07" db="EMBL/GenBank/DDBJ databases">
        <title>Flavobacterium sp. xlx-214.</title>
        <authorList>
            <person name="Yang C."/>
        </authorList>
    </citation>
    <scope>NUCLEOTIDE SEQUENCE [LARGE SCALE GENOMIC DNA]</scope>
    <source>
        <strain evidence="6">CX-624</strain>
    </source>
</reference>
<dbReference type="InterPro" id="IPR038765">
    <property type="entry name" value="Papain-like_cys_pep_sf"/>
</dbReference>
<dbReference type="PANTHER" id="PTHR12411">
    <property type="entry name" value="CYSTEINE PROTEASE FAMILY C1-RELATED"/>
    <property type="match status" value="1"/>
</dbReference>
<evidence type="ECO:0000313" key="5">
    <source>
        <dbReference type="Proteomes" id="UP000515349"/>
    </source>
</evidence>
<dbReference type="InterPro" id="IPR058502">
    <property type="entry name" value="PLL-like_beta-prop"/>
</dbReference>
<feature type="domain" description="Peptidase C1A papain C-terminal" evidence="2">
    <location>
        <begin position="65"/>
        <end position="282"/>
    </location>
</feature>
<dbReference type="SUPFAM" id="SSF89372">
    <property type="entry name" value="Fucose-specific lectin"/>
    <property type="match status" value="2"/>
</dbReference>
<proteinExistence type="inferred from homology"/>
<dbReference type="InterPro" id="IPR039417">
    <property type="entry name" value="Peptidase_C1A_papain-like"/>
</dbReference>
<dbReference type="Proteomes" id="UP000515349">
    <property type="component" value="Chromosome"/>
</dbReference>
<organism evidence="4 5">
    <name type="scientific">Marnyiella aurantia</name>
    <dbReference type="NCBI Taxonomy" id="2758037"/>
    <lineage>
        <taxon>Bacteria</taxon>
        <taxon>Pseudomonadati</taxon>
        <taxon>Bacteroidota</taxon>
        <taxon>Flavobacteriia</taxon>
        <taxon>Flavobacteriales</taxon>
        <taxon>Weeksellaceae</taxon>
        <taxon>Marnyiella</taxon>
    </lineage>
</organism>
<keyword evidence="6" id="KW-1185">Reference proteome</keyword>
<dbReference type="InterPro" id="IPR013128">
    <property type="entry name" value="Peptidase_C1A"/>
</dbReference>
<dbReference type="CDD" id="cd22954">
    <property type="entry name" value="PLL_lectin"/>
    <property type="match status" value="1"/>
</dbReference>
<dbReference type="Proteomes" id="UP000539710">
    <property type="component" value="Unassembled WGS sequence"/>
</dbReference>
<gene>
    <name evidence="4" type="ORF">H1R16_00710</name>
    <name evidence="3" type="ORF">H2507_02560</name>
</gene>
<reference evidence="3" key="3">
    <citation type="submission" date="2020-07" db="EMBL/GenBank/DDBJ databases">
        <authorList>
            <person name="Yang C."/>
        </authorList>
    </citation>
    <scope>NUCLEOTIDE SEQUENCE</scope>
    <source>
        <strain evidence="3">Cx-624</strain>
    </source>
</reference>
<dbReference type="Gene3D" id="2.120.10.70">
    <property type="entry name" value="Fucose-specific lectin"/>
    <property type="match status" value="3"/>
</dbReference>
<dbReference type="PROSITE" id="PS00639">
    <property type="entry name" value="THIOL_PROTEASE_HIS"/>
    <property type="match status" value="1"/>
</dbReference>
<dbReference type="GO" id="GO:0008234">
    <property type="term" value="F:cysteine-type peptidase activity"/>
    <property type="evidence" value="ECO:0007669"/>
    <property type="project" value="InterPro"/>
</dbReference>
<dbReference type="KEGG" id="cbau:H1R16_00710"/>
<dbReference type="AlphaFoldDB" id="A0A7D7QSN8"/>
<protein>
    <recommendedName>
        <fullName evidence="2">Peptidase C1A papain C-terminal domain-containing protein</fullName>
    </recommendedName>
</protein>
<reference evidence="4 5" key="1">
    <citation type="submission" date="2020-07" db="EMBL/GenBank/DDBJ databases">
        <title>Chryseobacterium sp.cx-624.</title>
        <authorList>
            <person name="Yang C."/>
        </authorList>
    </citation>
    <scope>NUCLEOTIDE SEQUENCE [LARGE SCALE GENOMIC DNA]</scope>
    <source>
        <strain evidence="4">Cx-624</strain>
        <strain evidence="5">cx-624</strain>
    </source>
</reference>
<dbReference type="RefSeq" id="WP_181886144.1">
    <property type="nucleotide sequence ID" value="NZ_CP059472.1"/>
</dbReference>
<comment type="similarity">
    <text evidence="1">Belongs to the peptidase C1 family.</text>
</comment>
<dbReference type="InterPro" id="IPR000668">
    <property type="entry name" value="Peptidase_C1A_C"/>
</dbReference>
<name>A0A7D7QSN8_9FLAO</name>
<evidence type="ECO:0000313" key="3">
    <source>
        <dbReference type="EMBL" id="MBA5246041.1"/>
    </source>
</evidence>
<sequence length="556" mass="60791">MAKLTFAKLREDLIAKNATWTAMETAVSKLPDLKRKALLGVELPAGFKMPAATASVSAGAPLAGLPTKVDWRNRNGNHVTAVKQQGGCGSCVSFCCVAVTESMASIEHGQLLDLSEADSHFCSSHGASCGGWWHDQCFDQIKSRGVCDEAYNPYTSAFSGNDIWNGTPSCKSGADRNSRAVKITNIHTVSTVPAAKQYLANSGPLAAIMEVYTDFFNYSSGVYKKVSGVLEGLHCVQVIGYDDAAQCWICKNSWGANNFGEAGFFKIAYGQCKIDDYPKMGCTGVKLPKTKGWKGYESLGGKITSKPNAVSWGANRIDVVARGLDSAVHHRWWNGSAWLGWESLGGLIHGAPAISSWGTGRLDIFAVGTDYQLYHKWFQGGWSSWESLGGQLSSEPTAVSWGPNRIDIFARGTDSALWHMWWDGAWHGWESLGGVITSAPTVCSWASGRLDIFARGTDNKLWHRWFDGGWSNWENMGGELFDSPGAVSWGKNRIDIFYPGRSYRMMHRWWDGSNWSGEEDLGGKLSSGVGVSSWAANRLDCFVSGMDSAMHHKWYD</sequence>
<dbReference type="Pfam" id="PF26607">
    <property type="entry name" value="DUF8189"/>
    <property type="match status" value="1"/>
</dbReference>
<dbReference type="Pfam" id="PF00112">
    <property type="entry name" value="Peptidase_C1"/>
    <property type="match status" value="1"/>
</dbReference>
<dbReference type="CDD" id="cd02248">
    <property type="entry name" value="Peptidase_C1A"/>
    <property type="match status" value="1"/>
</dbReference>
<evidence type="ECO:0000259" key="2">
    <source>
        <dbReference type="SMART" id="SM00645"/>
    </source>
</evidence>